<reference evidence="1 2" key="1">
    <citation type="journal article" date="2020" name="Microorganisms">
        <title>Description of Komagataeibacter melaceti sp. nov. and Komagataeibacter melomenusus sp. nov. Isolated from Apple Cider Vinegar.</title>
        <authorList>
            <person name="Maric L."/>
            <person name="Cleenwerck I."/>
            <person name="Accetto T."/>
            <person name="Vandamme P."/>
            <person name="Trcek J."/>
        </authorList>
    </citation>
    <scope>NUCLEOTIDE SEQUENCE [LARGE SCALE GENOMIC DNA]</scope>
    <source>
        <strain evidence="1 2">AV436</strain>
    </source>
</reference>
<name>A0ABX2AJD6_9PROT</name>
<evidence type="ECO:0000313" key="1">
    <source>
        <dbReference type="EMBL" id="NPC67852.1"/>
    </source>
</evidence>
<comment type="caution">
    <text evidence="1">The sequence shown here is derived from an EMBL/GenBank/DDBJ whole genome shotgun (WGS) entry which is preliminary data.</text>
</comment>
<dbReference type="RefSeq" id="WP_172158984.1">
    <property type="nucleotide sequence ID" value="NZ_JABJWC010000066.1"/>
</dbReference>
<dbReference type="Proteomes" id="UP000623090">
    <property type="component" value="Unassembled WGS sequence"/>
</dbReference>
<protein>
    <submittedName>
        <fullName evidence="1">Uncharacterized protein</fullName>
    </submittedName>
</protein>
<organism evidence="1 2">
    <name type="scientific">Komagataeibacter melomenusus</name>
    <dbReference type="NCBI Taxonomy" id="2766578"/>
    <lineage>
        <taxon>Bacteria</taxon>
        <taxon>Pseudomonadati</taxon>
        <taxon>Pseudomonadota</taxon>
        <taxon>Alphaproteobacteria</taxon>
        <taxon>Acetobacterales</taxon>
        <taxon>Acetobacteraceae</taxon>
        <taxon>Komagataeibacter</taxon>
    </lineage>
</organism>
<accession>A0ABX2AJD6</accession>
<evidence type="ECO:0000313" key="2">
    <source>
        <dbReference type="Proteomes" id="UP000623090"/>
    </source>
</evidence>
<dbReference type="EMBL" id="JABJWC010000066">
    <property type="protein sequence ID" value="NPC67852.1"/>
    <property type="molecule type" value="Genomic_DNA"/>
</dbReference>
<proteinExistence type="predicted"/>
<gene>
    <name evidence="1" type="ORF">HNW77_16030</name>
</gene>
<keyword evidence="2" id="KW-1185">Reference proteome</keyword>
<sequence length="56" mass="6636">MSYTPEDIERLASKIFQLHYPDRQWTIGTDARAATLEEQERFRTLAHEQLSNPNPY</sequence>